<dbReference type="EMBL" id="MLJI01000002">
    <property type="protein sequence ID" value="ORM89466.1"/>
    <property type="molecule type" value="Genomic_DNA"/>
</dbReference>
<dbReference type="OrthoDB" id="5651797at2"/>
<dbReference type="NCBIfam" id="TIGR02739">
    <property type="entry name" value="TraF"/>
    <property type="match status" value="1"/>
</dbReference>
<accession>A0A1X1EKQ1</accession>
<dbReference type="Pfam" id="PF13728">
    <property type="entry name" value="TraF"/>
    <property type="match status" value="1"/>
</dbReference>
<dbReference type="AlphaFoldDB" id="A0A1X1EKQ1"/>
<dbReference type="InterPro" id="IPR014110">
    <property type="entry name" value="TraF"/>
</dbReference>
<sequence length="256" mass="29892">MKKRLCFTLLFIVLPLCAEQEKPDGYHYLPAVGWYWYNRPQPVEEEEAETPAQEQIPDTPTSRMSRLQAFRDNLMNEAMLHPSAENIRRYKIVQDWMVNQASVFAARWEKVLLDNPELDYSLTHPIYNGTANIQHIRQRQRQQEAIRFVNQRYGVFFFYRGQEPLDNRLGSVVKEFSAQYGLTVVPITIDGRINPDLPDSRLDSGQAGNMRIEHFPAIYLVESNSKRYQPLAYGFITQDDLARRMLNVVTDFSPED</sequence>
<keyword evidence="3" id="KW-1185">Reference proteome</keyword>
<feature type="chain" id="PRO_5012665149" evidence="1">
    <location>
        <begin position="19"/>
        <end position="256"/>
    </location>
</feature>
<protein>
    <submittedName>
        <fullName evidence="2">Type-F conjugative transfer system pilin assembly protein TraF</fullName>
    </submittedName>
</protein>
<comment type="caution">
    <text evidence="2">The sequence shown here is derived from an EMBL/GenBank/DDBJ whole genome shotgun (WGS) entry which is preliminary data.</text>
</comment>
<evidence type="ECO:0000313" key="3">
    <source>
        <dbReference type="Proteomes" id="UP000193749"/>
    </source>
</evidence>
<name>A0A1X1EKQ1_PANCY</name>
<dbReference type="STRING" id="55209.HA50_22825"/>
<feature type="signal peptide" evidence="1">
    <location>
        <begin position="1"/>
        <end position="18"/>
    </location>
</feature>
<gene>
    <name evidence="2" type="ORF">HA50_22825</name>
</gene>
<keyword evidence="1" id="KW-0732">Signal</keyword>
<dbReference type="InterPro" id="IPR039555">
    <property type="entry name" value="TraF/TrbB"/>
</dbReference>
<proteinExistence type="predicted"/>
<dbReference type="RefSeq" id="WP_084879178.1">
    <property type="nucleotide sequence ID" value="NZ_JAGGMY010000002.1"/>
</dbReference>
<evidence type="ECO:0000256" key="1">
    <source>
        <dbReference type="SAM" id="SignalP"/>
    </source>
</evidence>
<reference evidence="2 3" key="1">
    <citation type="journal article" date="2017" name="Antonie Van Leeuwenhoek">
        <title>Phylogenomic resolution of the bacterial genus Pantoea and its relationship with Erwinia and Tatumella.</title>
        <authorList>
            <person name="Palmer M."/>
            <person name="Steenkamp E.T."/>
            <person name="Coetzee M.P."/>
            <person name="Chan W.Y."/>
            <person name="van Zyl E."/>
            <person name="De Maayer P."/>
            <person name="Coutinho T.A."/>
            <person name="Blom J."/>
            <person name="Smits T.H."/>
            <person name="Duffy B."/>
            <person name="Venter S.N."/>
        </authorList>
    </citation>
    <scope>NUCLEOTIDE SEQUENCE [LARGE SCALE GENOMIC DNA]</scope>
    <source>
        <strain evidence="2 3">LMG 2657</strain>
    </source>
</reference>
<dbReference type="Proteomes" id="UP000193749">
    <property type="component" value="Unassembled WGS sequence"/>
</dbReference>
<organism evidence="2 3">
    <name type="scientific">Pantoea cypripedii</name>
    <name type="common">Pectobacterium cypripedii</name>
    <name type="synonym">Erwinia cypripedii</name>
    <dbReference type="NCBI Taxonomy" id="55209"/>
    <lineage>
        <taxon>Bacteria</taxon>
        <taxon>Pseudomonadati</taxon>
        <taxon>Pseudomonadota</taxon>
        <taxon>Gammaproteobacteria</taxon>
        <taxon>Enterobacterales</taxon>
        <taxon>Erwiniaceae</taxon>
        <taxon>Pantoea</taxon>
    </lineage>
</organism>
<evidence type="ECO:0000313" key="2">
    <source>
        <dbReference type="EMBL" id="ORM89466.1"/>
    </source>
</evidence>